<keyword evidence="2" id="KW-1185">Reference proteome</keyword>
<dbReference type="AlphaFoldDB" id="A0AAN6N472"/>
<protein>
    <submittedName>
        <fullName evidence="1">Uncharacterized protein</fullName>
    </submittedName>
</protein>
<name>A0AAN6N472_9PEZI</name>
<comment type="caution">
    <text evidence="1">The sequence shown here is derived from an EMBL/GenBank/DDBJ whole genome shotgun (WGS) entry which is preliminary data.</text>
</comment>
<dbReference type="PANTHER" id="PTHR40619:SF3">
    <property type="entry name" value="FUNGAL STAND N-TERMINAL GOODBYE DOMAIN-CONTAINING PROTEIN"/>
    <property type="match status" value="1"/>
</dbReference>
<evidence type="ECO:0000313" key="2">
    <source>
        <dbReference type="Proteomes" id="UP001303473"/>
    </source>
</evidence>
<gene>
    <name evidence="1" type="ORF">QBC46DRAFT_460016</name>
</gene>
<reference evidence="2" key="1">
    <citation type="journal article" date="2023" name="Mol. Phylogenet. Evol.">
        <title>Genome-scale phylogeny and comparative genomics of the fungal order Sordariales.</title>
        <authorList>
            <person name="Hensen N."/>
            <person name="Bonometti L."/>
            <person name="Westerberg I."/>
            <person name="Brannstrom I.O."/>
            <person name="Guillou S."/>
            <person name="Cros-Aarteil S."/>
            <person name="Calhoun S."/>
            <person name="Haridas S."/>
            <person name="Kuo A."/>
            <person name="Mondo S."/>
            <person name="Pangilinan J."/>
            <person name="Riley R."/>
            <person name="LaButti K."/>
            <person name="Andreopoulos B."/>
            <person name="Lipzen A."/>
            <person name="Chen C."/>
            <person name="Yan M."/>
            <person name="Daum C."/>
            <person name="Ng V."/>
            <person name="Clum A."/>
            <person name="Steindorff A."/>
            <person name="Ohm R.A."/>
            <person name="Martin F."/>
            <person name="Silar P."/>
            <person name="Natvig D.O."/>
            <person name="Lalanne C."/>
            <person name="Gautier V."/>
            <person name="Ament-Velasquez S.L."/>
            <person name="Kruys A."/>
            <person name="Hutchinson M.I."/>
            <person name="Powell A.J."/>
            <person name="Barry K."/>
            <person name="Miller A.N."/>
            <person name="Grigoriev I.V."/>
            <person name="Debuchy R."/>
            <person name="Gladieux P."/>
            <person name="Hiltunen Thoren M."/>
            <person name="Johannesson H."/>
        </authorList>
    </citation>
    <scope>NUCLEOTIDE SEQUENCE [LARGE SCALE GENOMIC DNA]</scope>
    <source>
        <strain evidence="2">CBS 340.73</strain>
    </source>
</reference>
<proteinExistence type="predicted"/>
<dbReference type="PANTHER" id="PTHR40619">
    <property type="entry name" value="FUNGAL STAND N-TERMINAL GOODBYE DOMAIN-CONTAINING PROTEIN"/>
    <property type="match status" value="1"/>
</dbReference>
<dbReference type="EMBL" id="MU853821">
    <property type="protein sequence ID" value="KAK3938866.1"/>
    <property type="molecule type" value="Genomic_DNA"/>
</dbReference>
<dbReference type="Proteomes" id="UP001303473">
    <property type="component" value="Unassembled WGS sequence"/>
</dbReference>
<sequence>MEESTPAIPRVLQQPPSVDFIENRLPERHEAFKNLQVRYDPALDKFVPLGSAVVMPPAQQGLLSSTGADVRMQHLTVRKLAPGAGAMAFWNKILERAMMKLKNGNPEDGTKSAFLGRVKKGYRYLADHSHVIKQVVEVVPDSLAYASPVKTALKILLDVVQTASDLRKLVRDTFDGDGIEESFTRVEIFLAAFPGDEYIEEASVDLIACILKAVEEGIAYFISSLIKRWHYGRQQDLVDSISEIPSKTEYLIKIAHESNIVGTQRGLSLLVEAIEQVVLVEVEADNKTRSLLHTRLIAKKTDLIFGQGKEILMRVDESNAEILLQLQSAVAGITSTVDKSIEQVIQRIDKFGADLVNNIKGILDDAAKQKNLEDARWYEIMAEQQKLLPFNSPYQQQQLPWYPSQQHIANSHLQQPPFDIYHHQYYYSIQQQQQPPPPLSPYHQYQHQHQESSPPLITVQALLAALSTSDSLDRIDITSILSSTESISHRYRARARAIVRTTQDDDPCRSGGAAILRSFVAQLLEQAYQGYTFNSSDVDLGGVESGDLQVLSALFEWLVRSLPPGGKKTLVCVVDGVGSYENATFEQGMVAVLDMLLGLARSQDLNTPVKILATSPTGTVSVDKLFKRDDSSLLLMERLEGVGDGVGMVEELGDQL</sequence>
<accession>A0AAN6N472</accession>
<evidence type="ECO:0000313" key="1">
    <source>
        <dbReference type="EMBL" id="KAK3938866.1"/>
    </source>
</evidence>
<organism evidence="1 2">
    <name type="scientific">Diplogelasinospora grovesii</name>
    <dbReference type="NCBI Taxonomy" id="303347"/>
    <lineage>
        <taxon>Eukaryota</taxon>
        <taxon>Fungi</taxon>
        <taxon>Dikarya</taxon>
        <taxon>Ascomycota</taxon>
        <taxon>Pezizomycotina</taxon>
        <taxon>Sordariomycetes</taxon>
        <taxon>Sordariomycetidae</taxon>
        <taxon>Sordariales</taxon>
        <taxon>Diplogelasinosporaceae</taxon>
        <taxon>Diplogelasinospora</taxon>
    </lineage>
</organism>